<protein>
    <submittedName>
        <fullName evidence="2">Unannotated protein</fullName>
    </submittedName>
</protein>
<dbReference type="InterPro" id="IPR036259">
    <property type="entry name" value="MFS_trans_sf"/>
</dbReference>
<keyword evidence="1" id="KW-0812">Transmembrane</keyword>
<feature type="transmembrane region" description="Helical" evidence="1">
    <location>
        <begin position="7"/>
        <end position="24"/>
    </location>
</feature>
<sequence length="55" mass="5670">MAKVFGLTYAGMLGGPALIGWLTNVLPLNLALFVGVVLGALIAIASLFLKEDPKA</sequence>
<evidence type="ECO:0000313" key="2">
    <source>
        <dbReference type="EMBL" id="CAB4627865.1"/>
    </source>
</evidence>
<feature type="transmembrane region" description="Helical" evidence="1">
    <location>
        <begin position="30"/>
        <end position="49"/>
    </location>
</feature>
<evidence type="ECO:0000256" key="1">
    <source>
        <dbReference type="SAM" id="Phobius"/>
    </source>
</evidence>
<gene>
    <name evidence="2" type="ORF">UFOPK1909_00986</name>
</gene>
<proteinExistence type="predicted"/>
<dbReference type="EMBL" id="CAEZVD010000138">
    <property type="protein sequence ID" value="CAB4627865.1"/>
    <property type="molecule type" value="Genomic_DNA"/>
</dbReference>
<dbReference type="SUPFAM" id="SSF103473">
    <property type="entry name" value="MFS general substrate transporter"/>
    <property type="match status" value="1"/>
</dbReference>
<reference evidence="2" key="1">
    <citation type="submission" date="2020-05" db="EMBL/GenBank/DDBJ databases">
        <authorList>
            <person name="Chiriac C."/>
            <person name="Salcher M."/>
            <person name="Ghai R."/>
            <person name="Kavagutti S V."/>
        </authorList>
    </citation>
    <scope>NUCLEOTIDE SEQUENCE</scope>
</reference>
<keyword evidence="1" id="KW-0472">Membrane</keyword>
<dbReference type="AlphaFoldDB" id="A0A6J6ITW0"/>
<name>A0A6J6ITW0_9ZZZZ</name>
<organism evidence="2">
    <name type="scientific">freshwater metagenome</name>
    <dbReference type="NCBI Taxonomy" id="449393"/>
    <lineage>
        <taxon>unclassified sequences</taxon>
        <taxon>metagenomes</taxon>
        <taxon>ecological metagenomes</taxon>
    </lineage>
</organism>
<accession>A0A6J6ITW0</accession>
<keyword evidence="1" id="KW-1133">Transmembrane helix</keyword>